<organism evidence="2 3">
    <name type="scientific">Candidatus Liptonbacteria bacterium RIFCSPLOWO2_01_FULL_45_15</name>
    <dbReference type="NCBI Taxonomy" id="1798649"/>
    <lineage>
        <taxon>Bacteria</taxon>
        <taxon>Candidatus Liptoniibacteriota</taxon>
    </lineage>
</organism>
<evidence type="ECO:0000256" key="1">
    <source>
        <dbReference type="SAM" id="Phobius"/>
    </source>
</evidence>
<evidence type="ECO:0000313" key="3">
    <source>
        <dbReference type="Proteomes" id="UP000176287"/>
    </source>
</evidence>
<dbReference type="AlphaFoldDB" id="A0A1G2CIK8"/>
<reference evidence="2 3" key="1">
    <citation type="journal article" date="2016" name="Nat. Commun.">
        <title>Thousands of microbial genomes shed light on interconnected biogeochemical processes in an aquifer system.</title>
        <authorList>
            <person name="Anantharaman K."/>
            <person name="Brown C.T."/>
            <person name="Hug L.A."/>
            <person name="Sharon I."/>
            <person name="Castelle C.J."/>
            <person name="Probst A.J."/>
            <person name="Thomas B.C."/>
            <person name="Singh A."/>
            <person name="Wilkins M.J."/>
            <person name="Karaoz U."/>
            <person name="Brodie E.L."/>
            <person name="Williams K.H."/>
            <person name="Hubbard S.S."/>
            <person name="Banfield J.F."/>
        </authorList>
    </citation>
    <scope>NUCLEOTIDE SEQUENCE [LARGE SCALE GENOMIC DNA]</scope>
</reference>
<protein>
    <submittedName>
        <fullName evidence="2">Uncharacterized protein</fullName>
    </submittedName>
</protein>
<keyword evidence="1" id="KW-0472">Membrane</keyword>
<gene>
    <name evidence="2" type="ORF">A3B13_01805</name>
</gene>
<evidence type="ECO:0000313" key="2">
    <source>
        <dbReference type="EMBL" id="OGZ00491.1"/>
    </source>
</evidence>
<dbReference type="Proteomes" id="UP000176287">
    <property type="component" value="Unassembled WGS sequence"/>
</dbReference>
<keyword evidence="1" id="KW-1133">Transmembrane helix</keyword>
<sequence length="70" mass="7649">MKKFIKYKSELILGAIAIVLLVILIWISIWELGFLAENIGKAVNSGNSKDAGMNFDLNGAKQLDLKGLAE</sequence>
<keyword evidence="1" id="KW-0812">Transmembrane</keyword>
<proteinExistence type="predicted"/>
<accession>A0A1G2CIK8</accession>
<dbReference type="EMBL" id="MHKZ01000020">
    <property type="protein sequence ID" value="OGZ00491.1"/>
    <property type="molecule type" value="Genomic_DNA"/>
</dbReference>
<comment type="caution">
    <text evidence="2">The sequence shown here is derived from an EMBL/GenBank/DDBJ whole genome shotgun (WGS) entry which is preliminary data.</text>
</comment>
<name>A0A1G2CIK8_9BACT</name>
<feature type="transmembrane region" description="Helical" evidence="1">
    <location>
        <begin position="12"/>
        <end position="30"/>
    </location>
</feature>